<dbReference type="SMART" id="SM00431">
    <property type="entry name" value="SCAN"/>
    <property type="match status" value="1"/>
</dbReference>
<feature type="compositionally biased region" description="Polar residues" evidence="14">
    <location>
        <begin position="276"/>
        <end position="286"/>
    </location>
</feature>
<keyword evidence="6 12" id="KW-0863">Zinc-finger</keyword>
<feature type="domain" description="C2H2-type" evidence="15">
    <location>
        <begin position="786"/>
        <end position="813"/>
    </location>
</feature>
<feature type="domain" description="C2H2-type" evidence="15">
    <location>
        <begin position="456"/>
        <end position="483"/>
    </location>
</feature>
<dbReference type="InterPro" id="IPR038269">
    <property type="entry name" value="SCAN_sf"/>
</dbReference>
<keyword evidence="10" id="KW-0804">Transcription</keyword>
<accession>A0A7J7UF32</accession>
<dbReference type="FunFam" id="1.10.4020.10:FF:000001">
    <property type="entry name" value="zinc finger protein 263 isoform X1"/>
    <property type="match status" value="1"/>
</dbReference>
<gene>
    <name evidence="18" type="ORF">mMyoMyo1_020866</name>
</gene>
<feature type="compositionally biased region" description="Polar residues" evidence="14">
    <location>
        <begin position="522"/>
        <end position="532"/>
    </location>
</feature>
<dbReference type="FunFam" id="3.30.160.60:FF:000295">
    <property type="entry name" value="zinc finger protein 19"/>
    <property type="match status" value="2"/>
</dbReference>
<dbReference type="Pfam" id="PF02023">
    <property type="entry name" value="SCAN"/>
    <property type="match status" value="1"/>
</dbReference>
<dbReference type="PROSITE" id="PS50805">
    <property type="entry name" value="KRAB"/>
    <property type="match status" value="1"/>
</dbReference>
<dbReference type="SUPFAM" id="SSF109640">
    <property type="entry name" value="KRAB domain (Kruppel-associated box)"/>
    <property type="match status" value="1"/>
</dbReference>
<dbReference type="InterPro" id="IPR001909">
    <property type="entry name" value="KRAB"/>
</dbReference>
<dbReference type="SUPFAM" id="SSF47353">
    <property type="entry name" value="Retrovirus capsid dimerization domain-like"/>
    <property type="match status" value="1"/>
</dbReference>
<dbReference type="InterPro" id="IPR003309">
    <property type="entry name" value="SCAN_dom"/>
</dbReference>
<evidence type="ECO:0000259" key="15">
    <source>
        <dbReference type="PROSITE" id="PS50157"/>
    </source>
</evidence>
<keyword evidence="11 13" id="KW-0539">Nucleus</keyword>
<dbReference type="FunFam" id="3.30.160.60:FF:001509">
    <property type="entry name" value="Zinc finger protein 616"/>
    <property type="match status" value="1"/>
</dbReference>
<feature type="region of interest" description="Disordered" evidence="14">
    <location>
        <begin position="515"/>
        <end position="549"/>
    </location>
</feature>
<feature type="domain" description="C2H2-type" evidence="15">
    <location>
        <begin position="758"/>
        <end position="785"/>
    </location>
</feature>
<dbReference type="GO" id="GO:0005634">
    <property type="term" value="C:nucleus"/>
    <property type="evidence" value="ECO:0007669"/>
    <property type="project" value="UniProtKB-SubCell"/>
</dbReference>
<feature type="domain" description="C2H2-type" evidence="15">
    <location>
        <begin position="428"/>
        <end position="455"/>
    </location>
</feature>
<evidence type="ECO:0000256" key="12">
    <source>
        <dbReference type="PROSITE-ProRule" id="PRU00042"/>
    </source>
</evidence>
<evidence type="ECO:0000256" key="4">
    <source>
        <dbReference type="ARBA" id="ARBA00022723"/>
    </source>
</evidence>
<comment type="subcellular location">
    <subcellularLocation>
        <location evidence="2 13">Nucleus</location>
    </subcellularLocation>
</comment>
<feature type="domain" description="C2H2-type" evidence="15">
    <location>
        <begin position="484"/>
        <end position="511"/>
    </location>
</feature>
<dbReference type="FunFam" id="3.30.160.60:FF:002090">
    <property type="entry name" value="Zinc finger protein 473"/>
    <property type="match status" value="1"/>
</dbReference>
<evidence type="ECO:0000256" key="9">
    <source>
        <dbReference type="ARBA" id="ARBA00023125"/>
    </source>
</evidence>
<proteinExistence type="inferred from homology"/>
<evidence type="ECO:0000313" key="18">
    <source>
        <dbReference type="EMBL" id="KAF6311489.1"/>
    </source>
</evidence>
<dbReference type="SMART" id="SM00355">
    <property type="entry name" value="ZnF_C2H2"/>
    <property type="match status" value="14"/>
</dbReference>
<evidence type="ECO:0000256" key="13">
    <source>
        <dbReference type="PROSITE-ProRule" id="PRU00187"/>
    </source>
</evidence>
<keyword evidence="4" id="KW-0479">Metal-binding</keyword>
<dbReference type="EMBL" id="JABWUV010000013">
    <property type="protein sequence ID" value="KAF6311489.1"/>
    <property type="molecule type" value="Genomic_DNA"/>
</dbReference>
<feature type="domain" description="SCAN box" evidence="16">
    <location>
        <begin position="46"/>
        <end position="128"/>
    </location>
</feature>
<keyword evidence="19" id="KW-1185">Reference proteome</keyword>
<feature type="domain" description="C2H2-type" evidence="15">
    <location>
        <begin position="674"/>
        <end position="701"/>
    </location>
</feature>
<keyword evidence="9" id="KW-0238">DNA-binding</keyword>
<dbReference type="FunFam" id="3.30.160.60:FF:002254">
    <property type="entry name" value="Zinc finger protein 540"/>
    <property type="match status" value="1"/>
</dbReference>
<dbReference type="Gene3D" id="3.30.160.60">
    <property type="entry name" value="Classic Zinc Finger"/>
    <property type="match status" value="14"/>
</dbReference>
<feature type="domain" description="C2H2-type" evidence="15">
    <location>
        <begin position="814"/>
        <end position="841"/>
    </location>
</feature>
<evidence type="ECO:0000259" key="16">
    <source>
        <dbReference type="PROSITE" id="PS50804"/>
    </source>
</evidence>
<evidence type="ECO:0000256" key="6">
    <source>
        <dbReference type="ARBA" id="ARBA00022771"/>
    </source>
</evidence>
<comment type="similarity">
    <text evidence="3">Belongs to the krueppel C2H2-type zinc-finger protein family.</text>
</comment>
<protein>
    <submittedName>
        <fullName evidence="18">Zinc finger with KRAB and SCAN domains 7</fullName>
    </submittedName>
</protein>
<dbReference type="PROSITE" id="PS00028">
    <property type="entry name" value="ZINC_FINGER_C2H2_1"/>
    <property type="match status" value="14"/>
</dbReference>
<evidence type="ECO:0000256" key="7">
    <source>
        <dbReference type="ARBA" id="ARBA00022833"/>
    </source>
</evidence>
<dbReference type="VEuPathDB" id="HostDB:LOC118668317"/>
<keyword evidence="5" id="KW-0677">Repeat</keyword>
<comment type="caution">
    <text evidence="18">The sequence shown here is derived from an EMBL/GenBank/DDBJ whole genome shotgun (WGS) entry which is preliminary data.</text>
</comment>
<feature type="domain" description="C2H2-type" evidence="15">
    <location>
        <begin position="730"/>
        <end position="757"/>
    </location>
</feature>
<dbReference type="Gene3D" id="6.10.140.140">
    <property type="match status" value="1"/>
</dbReference>
<feature type="region of interest" description="Disordered" evidence="14">
    <location>
        <begin position="268"/>
        <end position="303"/>
    </location>
</feature>
<dbReference type="InterPro" id="IPR036236">
    <property type="entry name" value="Znf_C2H2_sf"/>
</dbReference>
<feature type="domain" description="C2H2-type" evidence="15">
    <location>
        <begin position="702"/>
        <end position="729"/>
    </location>
</feature>
<dbReference type="PROSITE" id="PS50804">
    <property type="entry name" value="SCAN_BOX"/>
    <property type="match status" value="1"/>
</dbReference>
<evidence type="ECO:0000256" key="14">
    <source>
        <dbReference type="SAM" id="MobiDB-lite"/>
    </source>
</evidence>
<evidence type="ECO:0000256" key="1">
    <source>
        <dbReference type="ARBA" id="ARBA00003767"/>
    </source>
</evidence>
<dbReference type="GO" id="GO:0001228">
    <property type="term" value="F:DNA-binding transcription activator activity, RNA polymerase II-specific"/>
    <property type="evidence" value="ECO:0007669"/>
    <property type="project" value="TreeGrafter"/>
</dbReference>
<evidence type="ECO:0000256" key="10">
    <source>
        <dbReference type="ARBA" id="ARBA00023163"/>
    </source>
</evidence>
<dbReference type="InterPro" id="IPR013087">
    <property type="entry name" value="Znf_C2H2_type"/>
</dbReference>
<feature type="domain" description="C2H2-type" evidence="15">
    <location>
        <begin position="400"/>
        <end position="427"/>
    </location>
</feature>
<evidence type="ECO:0000256" key="11">
    <source>
        <dbReference type="ARBA" id="ARBA00023242"/>
    </source>
</evidence>
<feature type="domain" description="C2H2-type" evidence="15">
    <location>
        <begin position="618"/>
        <end position="645"/>
    </location>
</feature>
<evidence type="ECO:0000256" key="3">
    <source>
        <dbReference type="ARBA" id="ARBA00006991"/>
    </source>
</evidence>
<dbReference type="Gene3D" id="1.10.4020.10">
    <property type="entry name" value="DNA breaking-rejoining enzymes"/>
    <property type="match status" value="1"/>
</dbReference>
<dbReference type="InterPro" id="IPR036051">
    <property type="entry name" value="KRAB_dom_sf"/>
</dbReference>
<dbReference type="FunFam" id="3.30.160.60:FF:000478">
    <property type="entry name" value="Zinc finger protein 133"/>
    <property type="match status" value="1"/>
</dbReference>
<keyword evidence="7" id="KW-0862">Zinc</keyword>
<dbReference type="FunFam" id="3.30.160.60:FF:002343">
    <property type="entry name" value="Zinc finger protein 33A"/>
    <property type="match status" value="2"/>
</dbReference>
<evidence type="ECO:0000256" key="2">
    <source>
        <dbReference type="ARBA" id="ARBA00004123"/>
    </source>
</evidence>
<dbReference type="FunFam" id="3.30.160.60:FF:000512">
    <property type="entry name" value="zinc finger protein 197 isoform X1"/>
    <property type="match status" value="2"/>
</dbReference>
<dbReference type="GO" id="GO:0008270">
    <property type="term" value="F:zinc ion binding"/>
    <property type="evidence" value="ECO:0007669"/>
    <property type="project" value="UniProtKB-KW"/>
</dbReference>
<organism evidence="18 19">
    <name type="scientific">Myotis myotis</name>
    <name type="common">Greater mouse-eared bat</name>
    <name type="synonym">Vespertilio myotis</name>
    <dbReference type="NCBI Taxonomy" id="51298"/>
    <lineage>
        <taxon>Eukaryota</taxon>
        <taxon>Metazoa</taxon>
        <taxon>Chordata</taxon>
        <taxon>Craniata</taxon>
        <taxon>Vertebrata</taxon>
        <taxon>Euteleostomi</taxon>
        <taxon>Mammalia</taxon>
        <taxon>Eutheria</taxon>
        <taxon>Laurasiatheria</taxon>
        <taxon>Chiroptera</taxon>
        <taxon>Yangochiroptera</taxon>
        <taxon>Vespertilionidae</taxon>
        <taxon>Myotis</taxon>
    </lineage>
</organism>
<evidence type="ECO:0000259" key="17">
    <source>
        <dbReference type="PROSITE" id="PS50805"/>
    </source>
</evidence>
<dbReference type="FunFam" id="3.30.160.60:FF:001437">
    <property type="entry name" value="Zinc finger protein 594"/>
    <property type="match status" value="1"/>
</dbReference>
<dbReference type="FunFam" id="3.30.160.60:FF:000352">
    <property type="entry name" value="zinc finger protein 3 homolog"/>
    <property type="match status" value="1"/>
</dbReference>
<dbReference type="Pfam" id="PF00096">
    <property type="entry name" value="zf-C2H2"/>
    <property type="match status" value="12"/>
</dbReference>
<feature type="domain" description="C2H2-type" evidence="15">
    <location>
        <begin position="646"/>
        <end position="673"/>
    </location>
</feature>
<dbReference type="AlphaFoldDB" id="A0A7J7UF32"/>
<feature type="domain" description="KRAB" evidence="17">
    <location>
        <begin position="222"/>
        <end position="299"/>
    </location>
</feature>
<dbReference type="FunFam" id="3.30.160.60:FF:000794">
    <property type="entry name" value="zinc finger protein 2 isoform X2"/>
    <property type="match status" value="1"/>
</dbReference>
<dbReference type="PANTHER" id="PTHR24393">
    <property type="entry name" value="ZINC FINGER PROTEIN"/>
    <property type="match status" value="1"/>
</dbReference>
<dbReference type="Pfam" id="PF01352">
    <property type="entry name" value="KRAB"/>
    <property type="match status" value="1"/>
</dbReference>
<reference evidence="18 19" key="1">
    <citation type="journal article" date="2020" name="Nature">
        <title>Six reference-quality genomes reveal evolution of bat adaptations.</title>
        <authorList>
            <person name="Jebb D."/>
            <person name="Huang Z."/>
            <person name="Pippel M."/>
            <person name="Hughes G.M."/>
            <person name="Lavrichenko K."/>
            <person name="Devanna P."/>
            <person name="Winkler S."/>
            <person name="Jermiin L.S."/>
            <person name="Skirmuntt E.C."/>
            <person name="Katzourakis A."/>
            <person name="Burkitt-Gray L."/>
            <person name="Ray D.A."/>
            <person name="Sullivan K.A.M."/>
            <person name="Roscito J.G."/>
            <person name="Kirilenko B.M."/>
            <person name="Davalos L.M."/>
            <person name="Corthals A.P."/>
            <person name="Power M.L."/>
            <person name="Jones G."/>
            <person name="Ransome R.D."/>
            <person name="Dechmann D.K.N."/>
            <person name="Locatelli A.G."/>
            <person name="Puechmaille S.J."/>
            <person name="Fedrigo O."/>
            <person name="Jarvis E.D."/>
            <person name="Hiller M."/>
            <person name="Vernes S.C."/>
            <person name="Myers E.W."/>
            <person name="Teeling E.C."/>
        </authorList>
    </citation>
    <scope>NUCLEOTIDE SEQUENCE [LARGE SCALE GENOMIC DNA]</scope>
    <source>
        <strain evidence="18">MMyoMyo1</strain>
        <tissue evidence="18">Flight muscle</tissue>
    </source>
</reference>
<dbReference type="PROSITE" id="PS50157">
    <property type="entry name" value="ZINC_FINGER_C2H2_2"/>
    <property type="match status" value="14"/>
</dbReference>
<dbReference type="CDD" id="cd07936">
    <property type="entry name" value="SCAN"/>
    <property type="match status" value="1"/>
</dbReference>
<dbReference type="Proteomes" id="UP000527355">
    <property type="component" value="Unassembled WGS sequence"/>
</dbReference>
<keyword evidence="8" id="KW-0805">Transcription regulation</keyword>
<comment type="function">
    <text evidence="1">May be involved in transcriptional regulation.</text>
</comment>
<evidence type="ECO:0000256" key="5">
    <source>
        <dbReference type="ARBA" id="ARBA00022737"/>
    </source>
</evidence>
<name>A0A7J7UF32_MYOMY</name>
<dbReference type="PANTHER" id="PTHR24393:SF106">
    <property type="entry name" value="ZINC FINGER AND SCAN DOMAIN-CONTAINING PROTEIN 2"/>
    <property type="match status" value="1"/>
</dbReference>
<dbReference type="GO" id="GO:0000978">
    <property type="term" value="F:RNA polymerase II cis-regulatory region sequence-specific DNA binding"/>
    <property type="evidence" value="ECO:0007669"/>
    <property type="project" value="TreeGrafter"/>
</dbReference>
<dbReference type="SUPFAM" id="SSF57667">
    <property type="entry name" value="beta-beta-alpha zinc fingers"/>
    <property type="match status" value="8"/>
</dbReference>
<feature type="region of interest" description="Disordered" evidence="14">
    <location>
        <begin position="152"/>
        <end position="181"/>
    </location>
</feature>
<evidence type="ECO:0000313" key="19">
    <source>
        <dbReference type="Proteomes" id="UP000527355"/>
    </source>
</evidence>
<evidence type="ECO:0000256" key="8">
    <source>
        <dbReference type="ARBA" id="ARBA00023015"/>
    </source>
</evidence>
<feature type="domain" description="C2H2-type" evidence="15">
    <location>
        <begin position="372"/>
        <end position="399"/>
    </location>
</feature>
<dbReference type="FunFam" id="3.30.160.60:FF:000016">
    <property type="entry name" value="zinc finger protein 37 homolog"/>
    <property type="match status" value="1"/>
</dbReference>
<sequence length="871" mass="98561">MATPGRETLGLVPGSAVLQKQEPGSQTWGQGCSLQKNHLPVCEIFRLHFRQLYYHEMSGPQEALNRLRELCRRWLMPEVHTKEQILELLVLEQFLSILPSQLRIWVQLHHPKSGEEAVAVVEDFQRHLSGSGKVSAPAQKQEMHLEEMTALSATEESLSTSLSNGSAPGAHLEPPHDPGAYCLPNGHSAHCASPVSALPQVRNIGDQAAETVLQMVRPQGSAVYKFLSVDYTEQKWEDPTLSQRAPYQNIMLETNCSMASLGETWMENSELPPKQEISQETESSNGTSGGLHGVVPEGPEAGNACEDTLMKLEAQPSEEEGSRLESDFLERTCEDKNKSSEDGCDEYKDLGEHKNLSCNPTEHQILKTQKLYQCDECGRAFNTSTHLTNHQRIHTGEKPFVCNECGKAFRQTSQLTAHLRTHTGEKPYECSKCEKTYQNMSNLIRHQRFHNGEKPYKCNECGKAYSASYTLYDHLRTHTGEKPYECIKCGAAFSQNACLLRHQLLHTGETWMENSELPPKQEISQETESSDGTSGGLHGVVPEGPEAGNACEDTLMKLEAQPSEEEGSRLESDFLERTCEDKNKSSEDGCDEYKDLGEHKNLSCNPTEHQILKTQKLYQCDECGRAFNTSTHLTNHQRIHTGEKPFVCNECGKAFRQTSQLTAHLRTHTGEKPYECSKCEKTYRHMSNLIQHQRFHNGEKPYKCNECGKAYSVSYKLYDHLRTHTGEKPYECIKCGAAFSRNTYLLRHQLLHTGKKPYKCNDCGKGLSSKRDLIDHQRIHTGEKPFECNECGKAFRQNSNLIRHQRLHTGEKPYKCNECGRSFGRKSHLIAHQRIHTGEKPYECIECGKAFSQLSTLNHHYRTRTHTREKL</sequence>
<feature type="domain" description="C2H2-type" evidence="15">
    <location>
        <begin position="842"/>
        <end position="871"/>
    </location>
</feature>
<feature type="compositionally biased region" description="Low complexity" evidence="14">
    <location>
        <begin position="152"/>
        <end position="163"/>
    </location>
</feature>